<evidence type="ECO:0000313" key="5">
    <source>
        <dbReference type="Proteomes" id="UP001558713"/>
    </source>
</evidence>
<reference evidence="4 5" key="1">
    <citation type="submission" date="2024-04" db="EMBL/GenBank/DDBJ databases">
        <title>Genome assembly C_amara_ONT_v2.</title>
        <authorList>
            <person name="Yant L."/>
            <person name="Moore C."/>
            <person name="Slenker M."/>
        </authorList>
    </citation>
    <scope>NUCLEOTIDE SEQUENCE [LARGE SCALE GENOMIC DNA]</scope>
    <source>
        <tissue evidence="4">Leaf</tissue>
    </source>
</reference>
<name>A0ABD1BE12_CARAN</name>
<dbReference type="InterPro" id="IPR023796">
    <property type="entry name" value="Serpin_dom"/>
</dbReference>
<dbReference type="PANTHER" id="PTHR11461">
    <property type="entry name" value="SERINE PROTEASE INHIBITOR, SERPIN"/>
    <property type="match status" value="1"/>
</dbReference>
<comment type="caution">
    <text evidence="4">The sequence shown here is derived from an EMBL/GenBank/DDBJ whole genome shotgun (WGS) entry which is preliminary data.</text>
</comment>
<evidence type="ECO:0000256" key="2">
    <source>
        <dbReference type="RuleBase" id="RU000411"/>
    </source>
</evidence>
<dbReference type="SUPFAM" id="SSF56574">
    <property type="entry name" value="Serpins"/>
    <property type="match status" value="1"/>
</dbReference>
<protein>
    <submittedName>
        <fullName evidence="4">Non-inhibitory serpin-Z5</fullName>
    </submittedName>
</protein>
<organism evidence="4 5">
    <name type="scientific">Cardamine amara subsp. amara</name>
    <dbReference type="NCBI Taxonomy" id="228776"/>
    <lineage>
        <taxon>Eukaryota</taxon>
        <taxon>Viridiplantae</taxon>
        <taxon>Streptophyta</taxon>
        <taxon>Embryophyta</taxon>
        <taxon>Tracheophyta</taxon>
        <taxon>Spermatophyta</taxon>
        <taxon>Magnoliopsida</taxon>
        <taxon>eudicotyledons</taxon>
        <taxon>Gunneridae</taxon>
        <taxon>Pentapetalae</taxon>
        <taxon>rosids</taxon>
        <taxon>malvids</taxon>
        <taxon>Brassicales</taxon>
        <taxon>Brassicaceae</taxon>
        <taxon>Cardamineae</taxon>
        <taxon>Cardamine</taxon>
    </lineage>
</organism>
<evidence type="ECO:0000259" key="3">
    <source>
        <dbReference type="SMART" id="SM00093"/>
    </source>
</evidence>
<dbReference type="Pfam" id="PF00079">
    <property type="entry name" value="Serpin"/>
    <property type="match status" value="2"/>
</dbReference>
<dbReference type="InterPro" id="IPR000215">
    <property type="entry name" value="Serpin_fam"/>
</dbReference>
<dbReference type="Proteomes" id="UP001558713">
    <property type="component" value="Unassembled WGS sequence"/>
</dbReference>
<proteinExistence type="inferred from homology"/>
<evidence type="ECO:0000313" key="4">
    <source>
        <dbReference type="EMBL" id="KAL1212385.1"/>
    </source>
</evidence>
<dbReference type="Gene3D" id="3.30.497.10">
    <property type="entry name" value="Antithrombin, subunit I, domain 2"/>
    <property type="match status" value="1"/>
</dbReference>
<feature type="domain" description="Serpin" evidence="3">
    <location>
        <begin position="32"/>
        <end position="368"/>
    </location>
</feature>
<gene>
    <name evidence="4" type="ORF">V5N11_029876</name>
</gene>
<dbReference type="InterPro" id="IPR042178">
    <property type="entry name" value="Serpin_sf_1"/>
</dbReference>
<dbReference type="EMBL" id="JBANAX010000366">
    <property type="protein sequence ID" value="KAL1212385.1"/>
    <property type="molecule type" value="Genomic_DNA"/>
</dbReference>
<dbReference type="SMART" id="SM00093">
    <property type="entry name" value="SERPIN"/>
    <property type="match status" value="1"/>
</dbReference>
<dbReference type="PROSITE" id="PS00284">
    <property type="entry name" value="SERPIN"/>
    <property type="match status" value="1"/>
</dbReference>
<dbReference type="InterPro" id="IPR036186">
    <property type="entry name" value="Serpin_sf"/>
</dbReference>
<evidence type="ECO:0000256" key="1">
    <source>
        <dbReference type="ARBA" id="ARBA00009500"/>
    </source>
</evidence>
<comment type="similarity">
    <text evidence="1 2">Belongs to the serpin family.</text>
</comment>
<sequence length="373" mass="41408">MDPKNMKTQKFATSLLKVNLRKTMKEQNDADLVLTHEVIASKARNSNFIFSPASINAAYTMMAAGTGSSSDELNAVHNEIATVVLADGSARGGPKISAINGVWVEKSRPGNHSLKDIMEKNFKATFALVDFRFKAEQVRGEVNKWASDQTDGLITDLLPPGSVTEETIQVYGNALYFKGAWEKKFDKFSTKEDEFHLLNGSSVTVPFMSSGKSHYVKAYNGFKVLRLPYKQGDDKNRDFSMYLYLPDKRDGLNNLVVKMASTPGFVDDHIPRVQVEVGAFRIPKFNISFMFEVLLASTGLYPKPSMYHKACVEIDEEGAVASAATAVLRKLSLCIRTKIDFVADHPFLFLIREDKTGTILFAGQIFDPSKNSS</sequence>
<dbReference type="Gene3D" id="2.30.39.10">
    <property type="entry name" value="Alpha-1-antitrypsin, domain 1"/>
    <property type="match status" value="2"/>
</dbReference>
<dbReference type="AlphaFoldDB" id="A0ABD1BE12"/>
<dbReference type="InterPro" id="IPR042185">
    <property type="entry name" value="Serpin_sf_2"/>
</dbReference>
<dbReference type="InterPro" id="IPR023795">
    <property type="entry name" value="Serpin_CS"/>
</dbReference>
<accession>A0ABD1BE12</accession>
<keyword evidence="5" id="KW-1185">Reference proteome</keyword>
<dbReference type="CDD" id="cd02043">
    <property type="entry name" value="serpinP_plants"/>
    <property type="match status" value="1"/>
</dbReference>
<dbReference type="PANTHER" id="PTHR11461:SF334">
    <property type="entry name" value="GENOME ASSEMBLY, CHROMOSOME: A09"/>
    <property type="match status" value="1"/>
</dbReference>